<name>A0A9J6RPJ3_9GAMM</name>
<dbReference type="EMBL" id="JAPTGG010000011">
    <property type="protein sequence ID" value="MCZ0866225.1"/>
    <property type="molecule type" value="Genomic_DNA"/>
</dbReference>
<sequence>MDNLEDIAEKKIQNGLKRILSKLDSEYEMMLRRHAADGLLRSGNTIKKTMDLTVSSAEALRDLMIDQFQWVIQESVVVTKSTIEALENIASDNFEQIYSTGQEFLNKE</sequence>
<comment type="caution">
    <text evidence="1">The sequence shown here is derived from an EMBL/GenBank/DDBJ whole genome shotgun (WGS) entry which is preliminary data.</text>
</comment>
<dbReference type="RefSeq" id="WP_258332387.1">
    <property type="nucleotide sequence ID" value="NZ_JAPTGG010000011.1"/>
</dbReference>
<organism evidence="1 2">
    <name type="scientific">Dasania phycosphaerae</name>
    <dbReference type="NCBI Taxonomy" id="2950436"/>
    <lineage>
        <taxon>Bacteria</taxon>
        <taxon>Pseudomonadati</taxon>
        <taxon>Pseudomonadota</taxon>
        <taxon>Gammaproteobacteria</taxon>
        <taxon>Cellvibrionales</taxon>
        <taxon>Spongiibacteraceae</taxon>
        <taxon>Dasania</taxon>
    </lineage>
</organism>
<evidence type="ECO:0000313" key="1">
    <source>
        <dbReference type="EMBL" id="MCZ0866225.1"/>
    </source>
</evidence>
<accession>A0A9J6RPJ3</accession>
<reference evidence="1 2" key="1">
    <citation type="submission" date="2022-12" db="EMBL/GenBank/DDBJ databases">
        <title>Dasania phycosphaerae sp. nov., isolated from particulate material of the south coast of Korea.</title>
        <authorList>
            <person name="Jiang Y."/>
        </authorList>
    </citation>
    <scope>NUCLEOTIDE SEQUENCE [LARGE SCALE GENOMIC DNA]</scope>
    <source>
        <strain evidence="1 2">GY-19</strain>
    </source>
</reference>
<dbReference type="Proteomes" id="UP001069090">
    <property type="component" value="Unassembled WGS sequence"/>
</dbReference>
<keyword evidence="2" id="KW-1185">Reference proteome</keyword>
<protein>
    <submittedName>
        <fullName evidence="1">Uncharacterized protein</fullName>
    </submittedName>
</protein>
<proteinExistence type="predicted"/>
<dbReference type="AlphaFoldDB" id="A0A9J6RPJ3"/>
<gene>
    <name evidence="1" type="ORF">O0V09_13525</name>
</gene>
<evidence type="ECO:0000313" key="2">
    <source>
        <dbReference type="Proteomes" id="UP001069090"/>
    </source>
</evidence>